<dbReference type="Proteomes" id="UP000039324">
    <property type="component" value="Unassembled WGS sequence"/>
</dbReference>
<gene>
    <name evidence="1" type="ORF">PBRA_009278</name>
</gene>
<dbReference type="AlphaFoldDB" id="A0A0G4J656"/>
<organism evidence="1 2">
    <name type="scientific">Plasmodiophora brassicae</name>
    <name type="common">Clubroot disease agent</name>
    <dbReference type="NCBI Taxonomy" id="37360"/>
    <lineage>
        <taxon>Eukaryota</taxon>
        <taxon>Sar</taxon>
        <taxon>Rhizaria</taxon>
        <taxon>Endomyxa</taxon>
        <taxon>Phytomyxea</taxon>
        <taxon>Plasmodiophorida</taxon>
        <taxon>Plasmodiophoridae</taxon>
        <taxon>Plasmodiophora</taxon>
    </lineage>
</organism>
<sequence>MRYSGMDVAANIMSLEFPEHQAKPFILSLDIRCWIHQPCHTRTGKRSRNIHGLCTTWRHAVGSLKRRSRESLRLLSTSIKCHNLPKCEVRTCKVAGATWPSFDNRQRLRCGIR</sequence>
<accession>A0A0G4J656</accession>
<evidence type="ECO:0000313" key="1">
    <source>
        <dbReference type="EMBL" id="CEP03060.1"/>
    </source>
</evidence>
<keyword evidence="2" id="KW-1185">Reference proteome</keyword>
<proteinExistence type="predicted"/>
<protein>
    <submittedName>
        <fullName evidence="1">Uncharacterized protein</fullName>
    </submittedName>
</protein>
<evidence type="ECO:0000313" key="2">
    <source>
        <dbReference type="Proteomes" id="UP000039324"/>
    </source>
</evidence>
<dbReference type="EMBL" id="CDSF01000139">
    <property type="protein sequence ID" value="CEP03060.1"/>
    <property type="molecule type" value="Genomic_DNA"/>
</dbReference>
<name>A0A0G4J656_PLABS</name>
<reference evidence="1 2" key="1">
    <citation type="submission" date="2015-02" db="EMBL/GenBank/DDBJ databases">
        <authorList>
            <person name="Chooi Y.-H."/>
        </authorList>
    </citation>
    <scope>NUCLEOTIDE SEQUENCE [LARGE SCALE GENOMIC DNA]</scope>
    <source>
        <strain evidence="1">E3</strain>
    </source>
</reference>